<dbReference type="EMBL" id="VSSQ01012809">
    <property type="protein sequence ID" value="MPM50094.1"/>
    <property type="molecule type" value="Genomic_DNA"/>
</dbReference>
<organism evidence="2">
    <name type="scientific">bioreactor metagenome</name>
    <dbReference type="NCBI Taxonomy" id="1076179"/>
    <lineage>
        <taxon>unclassified sequences</taxon>
        <taxon>metagenomes</taxon>
        <taxon>ecological metagenomes</taxon>
    </lineage>
</organism>
<evidence type="ECO:0000313" key="2">
    <source>
        <dbReference type="EMBL" id="MPM50094.1"/>
    </source>
</evidence>
<comment type="caution">
    <text evidence="2">The sequence shown here is derived from an EMBL/GenBank/DDBJ whole genome shotgun (WGS) entry which is preliminary data.</text>
</comment>
<keyword evidence="1" id="KW-0175">Coiled coil</keyword>
<dbReference type="AlphaFoldDB" id="A0A645AK99"/>
<proteinExistence type="predicted"/>
<protein>
    <submittedName>
        <fullName evidence="2">Uncharacterized protein</fullName>
    </submittedName>
</protein>
<accession>A0A645AK99</accession>
<feature type="coiled-coil region" evidence="1">
    <location>
        <begin position="7"/>
        <end position="34"/>
    </location>
</feature>
<sequence length="73" mass="8269">MARVKSIDSIEAQIAKAQEDLVKAKAKYDAVAGNLEKLMVQKKEHQARQIMEAFIRSGKSFQEIMNFLDTGRN</sequence>
<gene>
    <name evidence="2" type="ORF">SDC9_96829</name>
</gene>
<name>A0A645AK99_9ZZZZ</name>
<evidence type="ECO:0000256" key="1">
    <source>
        <dbReference type="SAM" id="Coils"/>
    </source>
</evidence>
<reference evidence="2" key="1">
    <citation type="submission" date="2019-08" db="EMBL/GenBank/DDBJ databases">
        <authorList>
            <person name="Kucharzyk K."/>
            <person name="Murdoch R.W."/>
            <person name="Higgins S."/>
            <person name="Loffler F."/>
        </authorList>
    </citation>
    <scope>NUCLEOTIDE SEQUENCE</scope>
</reference>